<accession>A0AAD6YJ58</accession>
<dbReference type="EMBL" id="JARJCW010000019">
    <property type="protein sequence ID" value="KAJ7214380.1"/>
    <property type="molecule type" value="Genomic_DNA"/>
</dbReference>
<reference evidence="1" key="1">
    <citation type="submission" date="2023-03" db="EMBL/GenBank/DDBJ databases">
        <title>Massive genome expansion in bonnet fungi (Mycena s.s.) driven by repeated elements and novel gene families across ecological guilds.</title>
        <authorList>
            <consortium name="Lawrence Berkeley National Laboratory"/>
            <person name="Harder C.B."/>
            <person name="Miyauchi S."/>
            <person name="Viragh M."/>
            <person name="Kuo A."/>
            <person name="Thoen E."/>
            <person name="Andreopoulos B."/>
            <person name="Lu D."/>
            <person name="Skrede I."/>
            <person name="Drula E."/>
            <person name="Henrissat B."/>
            <person name="Morin E."/>
            <person name="Kohler A."/>
            <person name="Barry K."/>
            <person name="LaButti K."/>
            <person name="Morin E."/>
            <person name="Salamov A."/>
            <person name="Lipzen A."/>
            <person name="Mereny Z."/>
            <person name="Hegedus B."/>
            <person name="Baldrian P."/>
            <person name="Stursova M."/>
            <person name="Weitz H."/>
            <person name="Taylor A."/>
            <person name="Grigoriev I.V."/>
            <person name="Nagy L.G."/>
            <person name="Martin F."/>
            <person name="Kauserud H."/>
        </authorList>
    </citation>
    <scope>NUCLEOTIDE SEQUENCE</scope>
    <source>
        <strain evidence="1">9144</strain>
    </source>
</reference>
<comment type="caution">
    <text evidence="1">The sequence shown here is derived from an EMBL/GenBank/DDBJ whole genome shotgun (WGS) entry which is preliminary data.</text>
</comment>
<protein>
    <submittedName>
        <fullName evidence="1">Uncharacterized protein</fullName>
    </submittedName>
</protein>
<organism evidence="1 2">
    <name type="scientific">Mycena pura</name>
    <dbReference type="NCBI Taxonomy" id="153505"/>
    <lineage>
        <taxon>Eukaryota</taxon>
        <taxon>Fungi</taxon>
        <taxon>Dikarya</taxon>
        <taxon>Basidiomycota</taxon>
        <taxon>Agaricomycotina</taxon>
        <taxon>Agaricomycetes</taxon>
        <taxon>Agaricomycetidae</taxon>
        <taxon>Agaricales</taxon>
        <taxon>Marasmiineae</taxon>
        <taxon>Mycenaceae</taxon>
        <taxon>Mycena</taxon>
    </lineage>
</organism>
<evidence type="ECO:0000313" key="2">
    <source>
        <dbReference type="Proteomes" id="UP001219525"/>
    </source>
</evidence>
<dbReference type="Proteomes" id="UP001219525">
    <property type="component" value="Unassembled WGS sequence"/>
</dbReference>
<feature type="non-terminal residue" evidence="1">
    <location>
        <position position="134"/>
    </location>
</feature>
<name>A0AAD6YJ58_9AGAR</name>
<evidence type="ECO:0000313" key="1">
    <source>
        <dbReference type="EMBL" id="KAJ7214380.1"/>
    </source>
</evidence>
<dbReference type="AlphaFoldDB" id="A0AAD6YJ58"/>
<sequence length="134" mass="14693">GDDEAEGVAGNQAVDEYDEFFGDGWEMMDVDLPEDSAISGREAAAIAKMNAELAGLSIGKCSGCREEGFDKLKTATLCKRCDADGGEVRKWSDENNTNPSAFYPQLTRIKNLTDLEEMLIARVKTVMQVRYTKG</sequence>
<feature type="non-terminal residue" evidence="1">
    <location>
        <position position="1"/>
    </location>
</feature>
<gene>
    <name evidence="1" type="ORF">GGX14DRAFT_327210</name>
</gene>
<keyword evidence="2" id="KW-1185">Reference proteome</keyword>
<proteinExistence type="predicted"/>